<dbReference type="EMBL" id="CDMZ01001272">
    <property type="protein sequence ID" value="CEM30044.1"/>
    <property type="molecule type" value="Genomic_DNA"/>
</dbReference>
<sequence length="66" mass="7204">MLVLHTLSLCDAFEAASVRLSFVSSEENVADPLTKPMSISLLLLFFTTLSPRPSYDPAPVPHAFVL</sequence>
<name>A0A0G4GJG2_9ALVE</name>
<proteinExistence type="predicted"/>
<protein>
    <submittedName>
        <fullName evidence="1">Uncharacterized protein</fullName>
    </submittedName>
</protein>
<gene>
    <name evidence="1" type="ORF">Cvel_22166</name>
</gene>
<accession>A0A0G4GJG2</accession>
<organism evidence="1">
    <name type="scientific">Chromera velia CCMP2878</name>
    <dbReference type="NCBI Taxonomy" id="1169474"/>
    <lineage>
        <taxon>Eukaryota</taxon>
        <taxon>Sar</taxon>
        <taxon>Alveolata</taxon>
        <taxon>Colpodellida</taxon>
        <taxon>Chromeraceae</taxon>
        <taxon>Chromera</taxon>
    </lineage>
</organism>
<dbReference type="VEuPathDB" id="CryptoDB:Cvel_22166"/>
<dbReference type="AlphaFoldDB" id="A0A0G4GJG2"/>
<evidence type="ECO:0000313" key="1">
    <source>
        <dbReference type="EMBL" id="CEM30044.1"/>
    </source>
</evidence>
<reference evidence="1" key="1">
    <citation type="submission" date="2014-11" db="EMBL/GenBank/DDBJ databases">
        <authorList>
            <person name="Otto D Thomas"/>
            <person name="Naeem Raeece"/>
        </authorList>
    </citation>
    <scope>NUCLEOTIDE SEQUENCE</scope>
</reference>